<keyword evidence="3" id="KW-1185">Reference proteome</keyword>
<organism evidence="2 3">
    <name type="scientific">Pristionchus mayeri</name>
    <dbReference type="NCBI Taxonomy" id="1317129"/>
    <lineage>
        <taxon>Eukaryota</taxon>
        <taxon>Metazoa</taxon>
        <taxon>Ecdysozoa</taxon>
        <taxon>Nematoda</taxon>
        <taxon>Chromadorea</taxon>
        <taxon>Rhabditida</taxon>
        <taxon>Rhabditina</taxon>
        <taxon>Diplogasteromorpha</taxon>
        <taxon>Diplogasteroidea</taxon>
        <taxon>Neodiplogasteridae</taxon>
        <taxon>Pristionchus</taxon>
    </lineage>
</organism>
<feature type="compositionally biased region" description="Basic and acidic residues" evidence="1">
    <location>
        <begin position="1"/>
        <end position="10"/>
    </location>
</feature>
<sequence length="175" mass="19979">DSSTPHRDEITTEESAPMMASSSSSSSGVLRRFWSTATSPFRGCISPQRKERDELKDENRRLKQENEEQATKIRRFESMRDSREEAAIRRLESRSAADCSHFSISSGISSTRSRRQSENNESVYSNDDSGHGEQPDGEGIDRRRFLDEIVEQRGKLKPVEKNLGQVLNEITKKRN</sequence>
<gene>
    <name evidence="2" type="ORF">PMAYCL1PPCAC_20349</name>
</gene>
<feature type="region of interest" description="Disordered" evidence="1">
    <location>
        <begin position="40"/>
        <end position="143"/>
    </location>
</feature>
<dbReference type="Proteomes" id="UP001328107">
    <property type="component" value="Unassembled WGS sequence"/>
</dbReference>
<feature type="compositionally biased region" description="Basic and acidic residues" evidence="1">
    <location>
        <begin position="128"/>
        <end position="143"/>
    </location>
</feature>
<proteinExistence type="predicted"/>
<evidence type="ECO:0000313" key="3">
    <source>
        <dbReference type="Proteomes" id="UP001328107"/>
    </source>
</evidence>
<comment type="caution">
    <text evidence="2">The sequence shown here is derived from an EMBL/GenBank/DDBJ whole genome shotgun (WGS) entry which is preliminary data.</text>
</comment>
<feature type="compositionally biased region" description="Basic and acidic residues" evidence="1">
    <location>
        <begin position="48"/>
        <end position="95"/>
    </location>
</feature>
<name>A0AAN5CTP7_9BILA</name>
<protein>
    <submittedName>
        <fullName evidence="2">Uncharacterized protein</fullName>
    </submittedName>
</protein>
<evidence type="ECO:0000313" key="2">
    <source>
        <dbReference type="EMBL" id="GMR50154.1"/>
    </source>
</evidence>
<accession>A0AAN5CTP7</accession>
<feature type="non-terminal residue" evidence="2">
    <location>
        <position position="1"/>
    </location>
</feature>
<dbReference type="EMBL" id="BTRK01000004">
    <property type="protein sequence ID" value="GMR50154.1"/>
    <property type="molecule type" value="Genomic_DNA"/>
</dbReference>
<dbReference type="AlphaFoldDB" id="A0AAN5CTP7"/>
<reference evidence="3" key="1">
    <citation type="submission" date="2022-10" db="EMBL/GenBank/DDBJ databases">
        <title>Genome assembly of Pristionchus species.</title>
        <authorList>
            <person name="Yoshida K."/>
            <person name="Sommer R.J."/>
        </authorList>
    </citation>
    <scope>NUCLEOTIDE SEQUENCE [LARGE SCALE GENOMIC DNA]</scope>
    <source>
        <strain evidence="3">RS5460</strain>
    </source>
</reference>
<evidence type="ECO:0000256" key="1">
    <source>
        <dbReference type="SAM" id="MobiDB-lite"/>
    </source>
</evidence>
<feature type="region of interest" description="Disordered" evidence="1">
    <location>
        <begin position="1"/>
        <end position="28"/>
    </location>
</feature>
<feature type="compositionally biased region" description="Low complexity" evidence="1">
    <location>
        <begin position="100"/>
        <end position="111"/>
    </location>
</feature>